<gene>
    <name evidence="2" type="ORF">MOTC310_27145</name>
</gene>
<proteinExistence type="predicted"/>
<dbReference type="RefSeq" id="WP_331303994.1">
    <property type="nucleotide sequence ID" value="NZ_MLCA01000014.1"/>
</dbReference>
<organism evidence="2 3">
    <name type="scientific">Methylobacterium oryzae</name>
    <dbReference type="NCBI Taxonomy" id="334852"/>
    <lineage>
        <taxon>Bacteria</taxon>
        <taxon>Pseudomonadati</taxon>
        <taxon>Pseudomonadota</taxon>
        <taxon>Alphaproteobacteria</taxon>
        <taxon>Hyphomicrobiales</taxon>
        <taxon>Methylobacteriaceae</taxon>
        <taxon>Methylobacterium</taxon>
    </lineage>
</organism>
<dbReference type="Gene3D" id="2.10.10.30">
    <property type="match status" value="1"/>
</dbReference>
<dbReference type="Pfam" id="PF18454">
    <property type="entry name" value="Mtd_N"/>
    <property type="match status" value="1"/>
</dbReference>
<dbReference type="InterPro" id="IPR041352">
    <property type="entry name" value="Mtd_N"/>
</dbReference>
<evidence type="ECO:0000259" key="1">
    <source>
        <dbReference type="Pfam" id="PF18454"/>
    </source>
</evidence>
<accession>A0ABU7TVT5</accession>
<name>A0ABU7TVT5_9HYPH</name>
<evidence type="ECO:0000313" key="3">
    <source>
        <dbReference type="Proteomes" id="UP001355206"/>
    </source>
</evidence>
<dbReference type="EMBL" id="MLCA01000014">
    <property type="protein sequence ID" value="MEE7493897.1"/>
    <property type="molecule type" value="Genomic_DNA"/>
</dbReference>
<feature type="domain" description="Major tropism determinant N-terminal" evidence="1">
    <location>
        <begin position="7"/>
        <end position="41"/>
    </location>
</feature>
<evidence type="ECO:0000313" key="2">
    <source>
        <dbReference type="EMBL" id="MEE7493897.1"/>
    </source>
</evidence>
<reference evidence="2 3" key="1">
    <citation type="journal article" date="2012" name="Genet. Mol. Biol.">
        <title>Analysis of 16S rRNA and mxaF genes revealing insights into Methylobacterium niche-specific plant association.</title>
        <authorList>
            <person name="Dourado M.N."/>
            <person name="Andreote F.D."/>
            <person name="Dini-Andreote F."/>
            <person name="Conti R."/>
            <person name="Araujo J.M."/>
            <person name="Araujo W.L."/>
        </authorList>
    </citation>
    <scope>NUCLEOTIDE SEQUENCE [LARGE SCALE GENOMIC DNA]</scope>
    <source>
        <strain evidence="2 3">TC3-10</strain>
    </source>
</reference>
<keyword evidence="3" id="KW-1185">Reference proteome</keyword>
<dbReference type="Gene3D" id="2.60.120.40">
    <property type="match status" value="1"/>
</dbReference>
<dbReference type="SUPFAM" id="SSF49842">
    <property type="entry name" value="TNF-like"/>
    <property type="match status" value="1"/>
</dbReference>
<comment type="caution">
    <text evidence="2">The sequence shown here is derived from an EMBL/GenBank/DDBJ whole genome shotgun (WGS) entry which is preliminary data.</text>
</comment>
<protein>
    <recommendedName>
        <fullName evidence="1">Major tropism determinant N-terminal domain-containing protein</fullName>
    </recommendedName>
</protein>
<dbReference type="InterPro" id="IPR008983">
    <property type="entry name" value="Tumour_necrosis_fac-like_dom"/>
</dbReference>
<sequence length="414" mass="42532">MSVRTQWLRDAWSFLATFVGRPGEFVVDTTNWRLVVHDGVTPGGHPAVSAGDLTGGVPALGVNTAADTTNRLAVKSEAALLSWDEVTPGAGNMRLTLNKKAATNDAGLVLQTGYASRVLFGTLGSDDLTVKTSPDGAAFRTAMTVAASTGYLGLSGVTEPGAPGAPLPLKTTDTLLGLFGAGYHTGGAYTADAVALLGVAEEDLTATAQGTCLDVQTTAPGTTTRRSVVKVRGSGALELQPLAAEPAGGAQGQIYADSTLTALRWHDGAAWSRITNFAKAIASTNFDNYVPADAWTKVQFNTTDSNDQGAFDAAKNRFVALEAGLHGFDVALTYKRNGSSAPTALEVQLYRNGAAAGCGRAAATGALVDGVSAVNLASVLKLAAKDTVEVFVRLTGADGYVAAADSFFSARQLP</sequence>
<dbReference type="Proteomes" id="UP001355206">
    <property type="component" value="Unassembled WGS sequence"/>
</dbReference>